<dbReference type="Proteomes" id="UP000757232">
    <property type="component" value="Unassembled WGS sequence"/>
</dbReference>
<dbReference type="InterPro" id="IPR028651">
    <property type="entry name" value="ING_fam"/>
</dbReference>
<dbReference type="EMBL" id="LNZH02000090">
    <property type="protein sequence ID" value="OCB91379.1"/>
    <property type="molecule type" value="Genomic_DNA"/>
</dbReference>
<keyword evidence="1" id="KW-0156">Chromatin regulator</keyword>
<feature type="region of interest" description="Disordered" evidence="2">
    <location>
        <begin position="1"/>
        <end position="28"/>
    </location>
</feature>
<dbReference type="GO" id="GO:0005634">
    <property type="term" value="C:nucleus"/>
    <property type="evidence" value="ECO:0007669"/>
    <property type="project" value="TreeGrafter"/>
</dbReference>
<feature type="region of interest" description="Disordered" evidence="2">
    <location>
        <begin position="244"/>
        <end position="278"/>
    </location>
</feature>
<dbReference type="GO" id="GO:0006325">
    <property type="term" value="P:chromatin organization"/>
    <property type="evidence" value="ECO:0007669"/>
    <property type="project" value="UniProtKB-KW"/>
</dbReference>
<dbReference type="InterPro" id="IPR024610">
    <property type="entry name" value="ING_N_histone-binding"/>
</dbReference>
<comment type="caution">
    <text evidence="4">The sequence shown here is derived from an EMBL/GenBank/DDBJ whole genome shotgun (WGS) entry which is preliminary data.</text>
</comment>
<dbReference type="PANTHER" id="PTHR10333:SF42">
    <property type="entry name" value="INHIBITOR OF GROWTH PROTEIN 5"/>
    <property type="match status" value="1"/>
</dbReference>
<name>A0A9Q5I4J8_SANBA</name>
<proteinExistence type="predicted"/>
<evidence type="ECO:0000256" key="1">
    <source>
        <dbReference type="ARBA" id="ARBA00022853"/>
    </source>
</evidence>
<dbReference type="Pfam" id="PF12998">
    <property type="entry name" value="ING"/>
    <property type="match status" value="2"/>
</dbReference>
<accession>A0A9Q5I4J8</accession>
<dbReference type="PANTHER" id="PTHR10333">
    <property type="entry name" value="INHIBITOR OF GROWTH PROTEIN"/>
    <property type="match status" value="1"/>
</dbReference>
<protein>
    <recommendedName>
        <fullName evidence="3">Inhibitor of growth protein N-terminal histone-binding domain-containing protein</fullName>
    </recommendedName>
</protein>
<gene>
    <name evidence="4" type="ORF">A7U60_g1333</name>
</gene>
<feature type="compositionally biased region" description="Basic residues" evidence="2">
    <location>
        <begin position="252"/>
        <end position="261"/>
    </location>
</feature>
<evidence type="ECO:0000259" key="3">
    <source>
        <dbReference type="SMART" id="SM01408"/>
    </source>
</evidence>
<evidence type="ECO:0000313" key="5">
    <source>
        <dbReference type="Proteomes" id="UP000757232"/>
    </source>
</evidence>
<dbReference type="SMART" id="SM01408">
    <property type="entry name" value="ING"/>
    <property type="match status" value="1"/>
</dbReference>
<dbReference type="OrthoDB" id="5411773at2759"/>
<feature type="domain" description="Inhibitor of growth protein N-terminal histone-binding" evidence="3">
    <location>
        <begin position="43"/>
        <end position="197"/>
    </location>
</feature>
<dbReference type="AlphaFoldDB" id="A0A9Q5I4J8"/>
<dbReference type="Gene3D" id="6.10.140.1740">
    <property type="match status" value="1"/>
</dbReference>
<dbReference type="CDD" id="cd16859">
    <property type="entry name" value="ING_ING4_5"/>
    <property type="match status" value="1"/>
</dbReference>
<reference evidence="4" key="1">
    <citation type="submission" date="2016-06" db="EMBL/GenBank/DDBJ databases">
        <title>Draft Genome sequence of the fungus Inonotus baumii.</title>
        <authorList>
            <person name="Zhu H."/>
            <person name="Lin W."/>
        </authorList>
    </citation>
    <scope>NUCLEOTIDE SEQUENCE</scope>
    <source>
        <strain evidence="4">821</strain>
    </source>
</reference>
<evidence type="ECO:0000256" key="2">
    <source>
        <dbReference type="SAM" id="MobiDB-lite"/>
    </source>
</evidence>
<sequence length="317" mass="35820">MRSSRKRRRESSGSIVHPVHAQDGEGVSWSEKEAIEAEVWDAFREEYVESVEQLPLSIHRNFALLKELDAQANVMGAGLLPKIGEYIQHRRHLGDLEPSGTETIDVLHGEHGQTSGRRVTRFNGSAIMIRHDSLKTEARNRAQGRSEHLHYYALLSDFSTCINELVRTAEEKVNLAQATYDSIDRHVRLLDQAIKEHELHLRDDLSMAKINSPSFPIGGLVMTRLKDHVDSPIFLSQHNLQRRPERNTLTHSRGRSRRAVKLHSSSPVQGSLDDNLKGDARYTDKVKGNLNRLSVLSRDLTVINGAPVTTFSCRYAD</sequence>
<dbReference type="GO" id="GO:0006355">
    <property type="term" value="P:regulation of DNA-templated transcription"/>
    <property type="evidence" value="ECO:0007669"/>
    <property type="project" value="TreeGrafter"/>
</dbReference>
<organism evidence="4 5">
    <name type="scientific">Sanghuangporus baumii</name>
    <name type="common">Phellinus baumii</name>
    <dbReference type="NCBI Taxonomy" id="108892"/>
    <lineage>
        <taxon>Eukaryota</taxon>
        <taxon>Fungi</taxon>
        <taxon>Dikarya</taxon>
        <taxon>Basidiomycota</taxon>
        <taxon>Agaricomycotina</taxon>
        <taxon>Agaricomycetes</taxon>
        <taxon>Hymenochaetales</taxon>
        <taxon>Hymenochaetaceae</taxon>
        <taxon>Sanghuangporus</taxon>
    </lineage>
</organism>
<evidence type="ECO:0000313" key="4">
    <source>
        <dbReference type="EMBL" id="OCB91379.1"/>
    </source>
</evidence>
<keyword evidence="5" id="KW-1185">Reference proteome</keyword>